<dbReference type="EMBL" id="JACHGK010000016">
    <property type="protein sequence ID" value="MBB6447034.1"/>
    <property type="molecule type" value="Genomic_DNA"/>
</dbReference>
<reference evidence="1 2" key="1">
    <citation type="submission" date="2020-08" db="EMBL/GenBank/DDBJ databases">
        <title>Genomic Encyclopedia of Type Strains, Phase IV (KMG-IV): sequencing the most valuable type-strain genomes for metagenomic binning, comparative biology and taxonomic classification.</title>
        <authorList>
            <person name="Goeker M."/>
        </authorList>
    </citation>
    <scope>NUCLEOTIDE SEQUENCE [LARGE SCALE GENOMIC DNA]</scope>
    <source>
        <strain evidence="1 2">DSM 5391</strain>
    </source>
</reference>
<proteinExistence type="predicted"/>
<keyword evidence="2" id="KW-1185">Reference proteome</keyword>
<dbReference type="Gene3D" id="3.10.450.50">
    <property type="match status" value="1"/>
</dbReference>
<dbReference type="Pfam" id="PF02810">
    <property type="entry name" value="SEC-C"/>
    <property type="match status" value="1"/>
</dbReference>
<dbReference type="InterPro" id="IPR004027">
    <property type="entry name" value="SEC_C_motif"/>
</dbReference>
<name>A0A7X0HUB7_9BACI</name>
<evidence type="ECO:0000313" key="1">
    <source>
        <dbReference type="EMBL" id="MBB6447034.1"/>
    </source>
</evidence>
<dbReference type="SUPFAM" id="SSF103642">
    <property type="entry name" value="Sec-C motif"/>
    <property type="match status" value="1"/>
</dbReference>
<evidence type="ECO:0000313" key="2">
    <source>
        <dbReference type="Proteomes" id="UP000531594"/>
    </source>
</evidence>
<comment type="caution">
    <text evidence="1">The sequence shown here is derived from an EMBL/GenBank/DDBJ whole genome shotgun (WGS) entry which is preliminary data.</text>
</comment>
<evidence type="ECO:0008006" key="3">
    <source>
        <dbReference type="Google" id="ProtNLM"/>
    </source>
</evidence>
<accession>A0A7X0HUB7</accession>
<organism evidence="1 2">
    <name type="scientific">Bacillus benzoevorans</name>
    <dbReference type="NCBI Taxonomy" id="1456"/>
    <lineage>
        <taxon>Bacteria</taxon>
        <taxon>Bacillati</taxon>
        <taxon>Bacillota</taxon>
        <taxon>Bacilli</taxon>
        <taxon>Bacillales</taxon>
        <taxon>Bacillaceae</taxon>
        <taxon>Bacillus</taxon>
    </lineage>
</organism>
<gene>
    <name evidence="1" type="ORF">HNR53_003711</name>
</gene>
<protein>
    <recommendedName>
        <fullName evidence="3">SEC-C motif-containing protein</fullName>
    </recommendedName>
</protein>
<dbReference type="Proteomes" id="UP000531594">
    <property type="component" value="Unassembled WGS sequence"/>
</dbReference>
<sequence length="728" mass="84987">MNLKKFKNALIDSNATEAAAILVNLYLEKPDKFKKSLLLSNSLPEPMGKSFSNEKLKTLRLAFLLAGKQLIDKNVDISKYASEFIQLSEAINIISQNSKSNEERLNENSFFEYSLSEQLQMFCIYIEDQHRLAKEMQTNEKKFLTGMEKEVAKFEVDDVEGIKISESDRLESLIEIANTLFRFLYYKGEKSIENAVEFDHENISPYNIGSLEEIMYLSLQRNILVDIWGKFKYREWGLKVIEEDGIKYHIFVPSSEDDYKKERIAINRYIYRDHINVQKSNLKHLKENQKSARDLDNVSSALDLNDLHNIFKLEKKRFFQANTIIKNILAGQLESLDDIYYNLEHDGIKITDLFKGFEYLFTIAMIYQSTVLKKFDQDDISHYKKLSPIMDKVNFINQLSYLYNIENEVAEKIINILTFTNDPLLDVFSQPLIYVGKNKVIFCPTLILQMNIVRIIEMLVAKWGIDIANKGLVFEKQLRFILSFNPFIQVNTNKIEFKAYDGRDVEFDFIGLFEDHLLLIEFKHLQIPFSDRIKKNALGTIDFGIEQINRREDIIKHDWEKIKEECSFELPEEPPNKVIKLLCTNIFDFSTIICEGVEIIDSSSLLKFFMSPKIKGITIGSEINEALYKKLWKGDHPTVQEFKLFLQCPVAIKPFINCYERVFKPLMKIKDEDNNISFFDYILIKDPYENLNNEIFQSNTRNSKKIGRNEPCLCGSGKKYKKCCGVQK</sequence>
<dbReference type="AlphaFoldDB" id="A0A7X0HUB7"/>
<dbReference type="PANTHER" id="PTHR33747:SF1">
    <property type="entry name" value="ADENYLATE CYCLASE-ASSOCIATED CAP C-TERMINAL DOMAIN-CONTAINING PROTEIN"/>
    <property type="match status" value="1"/>
</dbReference>
<dbReference type="PANTHER" id="PTHR33747">
    <property type="entry name" value="UPF0225 PROTEIN SCO1677"/>
    <property type="match status" value="1"/>
</dbReference>